<accession>A0A484U1T6</accession>
<dbReference type="AlphaFoldDB" id="A0A484U1T6"/>
<gene>
    <name evidence="1" type="ORF">ISE1_2694</name>
    <name evidence="2" type="ORF">ISE2_4444</name>
</gene>
<dbReference type="EMBL" id="CAADIN010000014">
    <property type="protein sequence ID" value="VFR86050.1"/>
    <property type="molecule type" value="Genomic_DNA"/>
</dbReference>
<evidence type="ECO:0000313" key="2">
    <source>
        <dbReference type="EMBL" id="VFR86050.1"/>
    </source>
</evidence>
<dbReference type="EMBL" id="CAADIM010000018">
    <property type="protein sequence ID" value="VFR81052.1"/>
    <property type="molecule type" value="Genomic_DNA"/>
</dbReference>
<reference evidence="1" key="1">
    <citation type="submission" date="2019-03" db="EMBL/GenBank/DDBJ databases">
        <authorList>
            <person name="Danneels B."/>
        </authorList>
    </citation>
    <scope>NUCLEOTIDE SEQUENCE</scope>
</reference>
<sequence length="38" mass="4341">MARANAVGQILIELDMSQCLARFSQQPLGLREQQRVRI</sequence>
<organism evidence="1">
    <name type="scientific">plant metagenome</name>
    <dbReference type="NCBI Taxonomy" id="1297885"/>
    <lineage>
        <taxon>unclassified sequences</taxon>
        <taxon>metagenomes</taxon>
        <taxon>organismal metagenomes</taxon>
    </lineage>
</organism>
<proteinExistence type="predicted"/>
<evidence type="ECO:0000313" key="1">
    <source>
        <dbReference type="EMBL" id="VFR81052.1"/>
    </source>
</evidence>
<protein>
    <submittedName>
        <fullName evidence="1">Uncharacterized protein</fullName>
    </submittedName>
</protein>
<name>A0A484U1T6_9ZZZZ</name>